<evidence type="ECO:0000313" key="1">
    <source>
        <dbReference type="EMBL" id="KAL3683501.1"/>
    </source>
</evidence>
<dbReference type="PANTHER" id="PTHR47679">
    <property type="entry name" value="PROTEIN TORNADO 1"/>
    <property type="match status" value="1"/>
</dbReference>
<dbReference type="Gene3D" id="3.40.50.300">
    <property type="entry name" value="P-loop containing nucleotide triphosphate hydrolases"/>
    <property type="match status" value="1"/>
</dbReference>
<evidence type="ECO:0008006" key="3">
    <source>
        <dbReference type="Google" id="ProtNLM"/>
    </source>
</evidence>
<dbReference type="AlphaFoldDB" id="A0ABD3H0C2"/>
<gene>
    <name evidence="1" type="ORF">R1sor_001523</name>
</gene>
<keyword evidence="2" id="KW-1185">Reference proteome</keyword>
<sequence>MGRALVVLLSSSSRTLKRICIFETFSKMVYDMVDAIQELAEGLQHPIDASREVELDLSYKSWNITNDEEKRIFDCLNFWREAGKCIPSQKTSLWFRGRAVAQFFRILNECNNLKEDEYFRSLMDLSQENIYLEEVEVSDKWESEGKDALVKEALRRNKAQAAYFSILRSAALPFQEAKVGRIFLCGEPFAGKTQLRATMIGKGPAWKLLERAGLKRTKGIDVELLRDDEKMQVTIWDFGGQEIFRALQSLLLPVITQACVFVIAFSPMTDDQKNLKKDLEEAFGKELELWLRFISASYPISGTFLPEVLVVITHTDLMKKHNLEGSCDWADRKLKQIKERQVYQKALNLPDKPYCMDAQKKKEVQPSVEKIFNIFSNMLQTKTPQAPKVSRLVSEILDLQKEKDHRPVWQVEKFYAFLSDRLKSQGLGCFVPNIDSERKILRAMSQYLHDVGSIFLLADSELVVTDINWLTHKFLGRLISEGHGLEAKTQILQKLSSPEGFVTRYALEDTLRGMSSKRDKLDTSTMIQVLVSLDLCYEVKWDRDVRIFTPTIVGKQRTGHEKLSWGTGESADWQHVGYRLLCENRDIASLTSSVFPRFQIRFRKELMDRGVIDDTTYKCEPDLIRLDWNGYFFIIENDSVVGDHVDILMRFSKSKNQQDAISFVKKEILEKFRLFCASPEGCRGVALATAIIRPDCVKILTPRVYRGNQIILEGCLKEKLREAVMQNQGLPKCSQQAVELLQDRDVEEILKPVHQGKEIRLQRLKSARKQVDDYLKEYGKEVITDVDMGGLRKNDKPSNLPDQERRLVEIITDTIKEDGSITRSQVHQEARGLHRHLEEVHVSLSRQLQHISTLEKEIRSIVLASATKIDDMLGDTAALADAEFPRRPFITVNDVGVGLQIGLAAGNALPELDLSLGFEICLIVSEMTVEKLGELESLPVIEQTEMTEEVCRILRVQLSKINIVETFKLQRVKYYPETVKVEESYAWLCDKCISEGKKNNVLRLA</sequence>
<dbReference type="Proteomes" id="UP001633002">
    <property type="component" value="Unassembled WGS sequence"/>
</dbReference>
<reference evidence="1 2" key="1">
    <citation type="submission" date="2024-09" db="EMBL/GenBank/DDBJ databases">
        <title>Chromosome-scale assembly of Riccia sorocarpa.</title>
        <authorList>
            <person name="Paukszto L."/>
        </authorList>
    </citation>
    <scope>NUCLEOTIDE SEQUENCE [LARGE SCALE GENOMIC DNA]</scope>
    <source>
        <strain evidence="1">LP-2024</strain>
        <tissue evidence="1">Aerial parts of the thallus</tissue>
    </source>
</reference>
<evidence type="ECO:0000313" key="2">
    <source>
        <dbReference type="Proteomes" id="UP001633002"/>
    </source>
</evidence>
<name>A0ABD3H0C2_9MARC</name>
<dbReference type="PANTHER" id="PTHR47679:SF1">
    <property type="entry name" value="PROTEIN TORNADO 1"/>
    <property type="match status" value="1"/>
</dbReference>
<comment type="caution">
    <text evidence="1">The sequence shown here is derived from an EMBL/GenBank/DDBJ whole genome shotgun (WGS) entry which is preliminary data.</text>
</comment>
<accession>A0ABD3H0C2</accession>
<dbReference type="SUPFAM" id="SSF52540">
    <property type="entry name" value="P-loop containing nucleoside triphosphate hydrolases"/>
    <property type="match status" value="1"/>
</dbReference>
<organism evidence="1 2">
    <name type="scientific">Riccia sorocarpa</name>
    <dbReference type="NCBI Taxonomy" id="122646"/>
    <lineage>
        <taxon>Eukaryota</taxon>
        <taxon>Viridiplantae</taxon>
        <taxon>Streptophyta</taxon>
        <taxon>Embryophyta</taxon>
        <taxon>Marchantiophyta</taxon>
        <taxon>Marchantiopsida</taxon>
        <taxon>Marchantiidae</taxon>
        <taxon>Marchantiales</taxon>
        <taxon>Ricciaceae</taxon>
        <taxon>Riccia</taxon>
    </lineage>
</organism>
<dbReference type="Pfam" id="PF08477">
    <property type="entry name" value="Roc"/>
    <property type="match status" value="1"/>
</dbReference>
<proteinExistence type="predicted"/>
<dbReference type="EMBL" id="JBJQOH010000006">
    <property type="protein sequence ID" value="KAL3683501.1"/>
    <property type="molecule type" value="Genomic_DNA"/>
</dbReference>
<dbReference type="InterPro" id="IPR027417">
    <property type="entry name" value="P-loop_NTPase"/>
</dbReference>
<protein>
    <recommendedName>
        <fullName evidence="3">C-terminal of Roc (COR) domain-containing protein</fullName>
    </recommendedName>
</protein>